<reference evidence="2" key="1">
    <citation type="journal article" date="2019" name="Science">
        <title>Mutation of a bHLH transcription factor allowed almond domestication.</title>
        <authorList>
            <person name="Sanchez-Perez R."/>
            <person name="Pavan S."/>
            <person name="Mazzeo R."/>
            <person name="Moldovan C."/>
            <person name="Aiese Cigliano R."/>
            <person name="Del Cueto J."/>
            <person name="Ricciardi F."/>
            <person name="Lotti C."/>
            <person name="Ricciardi L."/>
            <person name="Dicenta F."/>
            <person name="Lopez-Marques R.L."/>
            <person name="Lindberg Moller B."/>
        </authorList>
    </citation>
    <scope>NUCLEOTIDE SEQUENCE</scope>
</reference>
<gene>
    <name evidence="2" type="ORF">Prudu_008764</name>
</gene>
<dbReference type="InterPro" id="IPR008906">
    <property type="entry name" value="HATC_C_dom"/>
</dbReference>
<dbReference type="AlphaFoldDB" id="A0A4Y1R543"/>
<feature type="non-terminal residue" evidence="2">
    <location>
        <position position="1"/>
    </location>
</feature>
<dbReference type="Pfam" id="PF05699">
    <property type="entry name" value="Dimer_Tnp_hAT"/>
    <property type="match status" value="1"/>
</dbReference>
<evidence type="ECO:0000313" key="2">
    <source>
        <dbReference type="EMBL" id="BBG99164.1"/>
    </source>
</evidence>
<keyword evidence="2" id="KW-0418">Kinase</keyword>
<dbReference type="PANTHER" id="PTHR23272:SF184">
    <property type="entry name" value="OS03G0311250 PROTEIN"/>
    <property type="match status" value="1"/>
</dbReference>
<proteinExistence type="predicted"/>
<dbReference type="SUPFAM" id="SSF53098">
    <property type="entry name" value="Ribonuclease H-like"/>
    <property type="match status" value="1"/>
</dbReference>
<dbReference type="InterPro" id="IPR012337">
    <property type="entry name" value="RNaseH-like_sf"/>
</dbReference>
<protein>
    <submittedName>
        <fullName evidence="2">Lectin protein kinase family protein</fullName>
    </submittedName>
</protein>
<keyword evidence="2" id="KW-0808">Transferase</keyword>
<name>A0A4Y1R543_PRUDU</name>
<dbReference type="GO" id="GO:0016301">
    <property type="term" value="F:kinase activity"/>
    <property type="evidence" value="ECO:0007669"/>
    <property type="project" value="UniProtKB-KW"/>
</dbReference>
<evidence type="ECO:0000259" key="1">
    <source>
        <dbReference type="Pfam" id="PF05699"/>
    </source>
</evidence>
<dbReference type="PANTHER" id="PTHR23272">
    <property type="entry name" value="BED FINGER-RELATED"/>
    <property type="match status" value="1"/>
</dbReference>
<accession>A0A4Y1R543</accession>
<sequence length="142" mass="16149">PESNSSLPLSLDLNEVDKYLTDPFESPLSKQFNLLNWWKGNQTRYPILSQVAKDIFAIPSSTVASENAFSLGKRIVDPFRSSLHPKMVETLVCTSDWLRADEFSFYKEPTDDEIALVLKQHKRVLQIHSPPTLEFVTLVVNA</sequence>
<dbReference type="GO" id="GO:0046983">
    <property type="term" value="F:protein dimerization activity"/>
    <property type="evidence" value="ECO:0007669"/>
    <property type="project" value="InterPro"/>
</dbReference>
<dbReference type="EMBL" id="AP019299">
    <property type="protein sequence ID" value="BBG99164.1"/>
    <property type="molecule type" value="Genomic_DNA"/>
</dbReference>
<organism evidence="2">
    <name type="scientific">Prunus dulcis</name>
    <name type="common">Almond</name>
    <name type="synonym">Amygdalus dulcis</name>
    <dbReference type="NCBI Taxonomy" id="3755"/>
    <lineage>
        <taxon>Eukaryota</taxon>
        <taxon>Viridiplantae</taxon>
        <taxon>Streptophyta</taxon>
        <taxon>Embryophyta</taxon>
        <taxon>Tracheophyta</taxon>
        <taxon>Spermatophyta</taxon>
        <taxon>Magnoliopsida</taxon>
        <taxon>eudicotyledons</taxon>
        <taxon>Gunneridae</taxon>
        <taxon>Pentapetalae</taxon>
        <taxon>rosids</taxon>
        <taxon>fabids</taxon>
        <taxon>Rosales</taxon>
        <taxon>Rosaceae</taxon>
        <taxon>Amygdaloideae</taxon>
        <taxon>Amygdaleae</taxon>
        <taxon>Prunus</taxon>
    </lineage>
</organism>
<feature type="domain" description="HAT C-terminal dimerisation" evidence="1">
    <location>
        <begin position="15"/>
        <end position="98"/>
    </location>
</feature>